<keyword evidence="3" id="KW-1185">Reference proteome</keyword>
<gene>
    <name evidence="4" type="primary">LOC119640730</name>
</gene>
<dbReference type="GO" id="GO:0003700">
    <property type="term" value="F:DNA-binding transcription factor activity"/>
    <property type="evidence" value="ECO:0007669"/>
    <property type="project" value="InterPro"/>
</dbReference>
<feature type="compositionally biased region" description="Basic residues" evidence="1">
    <location>
        <begin position="708"/>
        <end position="717"/>
    </location>
</feature>
<dbReference type="CDD" id="cd14686">
    <property type="entry name" value="bZIP"/>
    <property type="match status" value="1"/>
</dbReference>
<dbReference type="GeneID" id="119640730"/>
<dbReference type="Proteomes" id="UP000092443">
    <property type="component" value="Unplaced"/>
</dbReference>
<feature type="region of interest" description="Disordered" evidence="1">
    <location>
        <begin position="661"/>
        <end position="755"/>
    </location>
</feature>
<evidence type="ECO:0000313" key="3">
    <source>
        <dbReference type="Proteomes" id="UP000092443"/>
    </source>
</evidence>
<accession>A0A9C5ZA30</accession>
<feature type="region of interest" description="Disordered" evidence="1">
    <location>
        <begin position="325"/>
        <end position="346"/>
    </location>
</feature>
<dbReference type="InterPro" id="IPR004827">
    <property type="entry name" value="bZIP"/>
</dbReference>
<dbReference type="RefSeq" id="XP_037894866.1">
    <property type="nucleotide sequence ID" value="XM_038038938.1"/>
</dbReference>
<reference evidence="4" key="1">
    <citation type="submission" date="2025-08" db="UniProtKB">
        <authorList>
            <consortium name="RefSeq"/>
        </authorList>
    </citation>
    <scope>IDENTIFICATION</scope>
    <source>
        <tissue evidence="4">Whole body pupa</tissue>
    </source>
</reference>
<sequence length="804" mass="91080">MQIPIPTITAEAAFPVTTIKTATTTATTTVPPNKIIKKTEKTKNLILMIREPQTQMISIPITRVQSMQTSNCDQKSNLKAFVEVPKTSTKTRIFLLTRPTKTQYIKLMPEVVSKNENNLNVKTPTTTSVKIEPQTKIIRVPFLSRSRMQNVLVKKTELNYLPLKKETTETQSLNQLEVISNLNTNQSQNQSVITKPSTINQINLDCSENRKPSTLTSMAEIELANADVKMSHSHAEMSGAMPPTATVEEIDVPVFIDEYIRKTSSVDNIQSTIGDNFNIFNNNNTNSYNTTNQNINIISEPCNVKGNVRNTSEIFENFDFDFGPISKEHQHSLNNQQQQQPQCSNEKSIVLHREQQSSEHCMKNEEDLLNELLFVSDIGSDDHVISNKNNNINILQFDKNNNNNNNKNNNTNSYSSTTVNTAINNNSNNQSKMEANIIFGDDVSDYGTESLFKILPSSQYDETVLMDELREENMFNEITEPPIAVMNNDELSLSQCFLNSQPNDILFTNHFTSVEQHKHLKDEISKAEPLTFDYDLLPDDVPMEMAPDYLNNSTECFVSCLNENETIEPTASTTCRTSTKRTSTEIPSTAIGEQPSKRKLFLDIKRVSNSENNAAALTLDTPSVIEYITQDFSEATVINVQSVDTIKKQLEDSCSGFSELSDNTEDYLPPTPCSSFSATNQSAFTDDSNSPCSSKTQNQQYPLDSVSTKRRRGRPAKMHSDIPDESKLNSMSKSERQKMLDRYKNNEASRKSRLKNKDRELRLIEEEKELQIKHNELERILETQRKMETKLTKALKRRHFSSDP</sequence>
<proteinExistence type="predicted"/>
<dbReference type="PROSITE" id="PS00036">
    <property type="entry name" value="BZIP_BASIC"/>
    <property type="match status" value="1"/>
</dbReference>
<feature type="compositionally biased region" description="Polar residues" evidence="1">
    <location>
        <begin position="673"/>
        <end position="706"/>
    </location>
</feature>
<dbReference type="KEGG" id="gfs:119640730"/>
<evidence type="ECO:0000256" key="1">
    <source>
        <dbReference type="SAM" id="MobiDB-lite"/>
    </source>
</evidence>
<feature type="domain" description="BZIP" evidence="2">
    <location>
        <begin position="742"/>
        <end position="755"/>
    </location>
</feature>
<evidence type="ECO:0000259" key="2">
    <source>
        <dbReference type="PROSITE" id="PS00036"/>
    </source>
</evidence>
<dbReference type="AlphaFoldDB" id="A0A9C5ZA30"/>
<feature type="compositionally biased region" description="Basic and acidic residues" evidence="1">
    <location>
        <begin position="718"/>
        <end position="755"/>
    </location>
</feature>
<organism evidence="3 4">
    <name type="scientific">Glossina fuscipes</name>
    <dbReference type="NCBI Taxonomy" id="7396"/>
    <lineage>
        <taxon>Eukaryota</taxon>
        <taxon>Metazoa</taxon>
        <taxon>Ecdysozoa</taxon>
        <taxon>Arthropoda</taxon>
        <taxon>Hexapoda</taxon>
        <taxon>Insecta</taxon>
        <taxon>Pterygota</taxon>
        <taxon>Neoptera</taxon>
        <taxon>Endopterygota</taxon>
        <taxon>Diptera</taxon>
        <taxon>Brachycera</taxon>
        <taxon>Muscomorpha</taxon>
        <taxon>Hippoboscoidea</taxon>
        <taxon>Glossinidae</taxon>
        <taxon>Glossina</taxon>
    </lineage>
</organism>
<name>A0A9C5ZA30_9MUSC</name>
<protein>
    <submittedName>
        <fullName evidence="4">Mediator of RNA polymerase II transcription subunit 24</fullName>
    </submittedName>
</protein>
<evidence type="ECO:0000313" key="4">
    <source>
        <dbReference type="RefSeq" id="XP_037894866.1"/>
    </source>
</evidence>